<dbReference type="SUPFAM" id="SSF48013">
    <property type="entry name" value="NusB-like"/>
    <property type="match status" value="1"/>
</dbReference>
<protein>
    <recommendedName>
        <fullName evidence="6">Transcription antitermination protein NusB</fullName>
    </recommendedName>
    <alternativeName>
        <fullName evidence="6">Antitermination factor NusB</fullName>
    </alternativeName>
</protein>
<feature type="region of interest" description="Disordered" evidence="7">
    <location>
        <begin position="1"/>
        <end position="23"/>
    </location>
</feature>
<evidence type="ECO:0000256" key="4">
    <source>
        <dbReference type="ARBA" id="ARBA00023015"/>
    </source>
</evidence>
<evidence type="ECO:0000256" key="2">
    <source>
        <dbReference type="ARBA" id="ARBA00022814"/>
    </source>
</evidence>
<keyword evidence="10" id="KW-1185">Reference proteome</keyword>
<reference evidence="9 10" key="1">
    <citation type="submission" date="2018-03" db="EMBL/GenBank/DDBJ databases">
        <title>Marinobacter brunus sp. nov., a marine bacterium of Gamma-proteobacteria isolated from the surface seawater of the South China Sea.</title>
        <authorList>
            <person name="Cheng H."/>
            <person name="Wu Y.-H."/>
            <person name="Xamxidin M."/>
            <person name="Xu X.-W."/>
        </authorList>
    </citation>
    <scope>NUCLEOTIDE SEQUENCE [LARGE SCALE GENOMIC DNA]</scope>
    <source>
        <strain evidence="9 10">JCM 30472</strain>
    </source>
</reference>
<evidence type="ECO:0000256" key="5">
    <source>
        <dbReference type="ARBA" id="ARBA00023163"/>
    </source>
</evidence>
<evidence type="ECO:0000259" key="8">
    <source>
        <dbReference type="Pfam" id="PF01029"/>
    </source>
</evidence>
<dbReference type="PANTHER" id="PTHR11078:SF3">
    <property type="entry name" value="ANTITERMINATION NUSB DOMAIN-CONTAINING PROTEIN"/>
    <property type="match status" value="1"/>
</dbReference>
<evidence type="ECO:0000313" key="10">
    <source>
        <dbReference type="Proteomes" id="UP000238385"/>
    </source>
</evidence>
<keyword evidence="5 6" id="KW-0804">Transcription</keyword>
<accession>A0A2T1KGJ4</accession>
<comment type="function">
    <text evidence="6">Involved in transcription antitermination. Required for transcription of ribosomal RNA (rRNA) genes. Binds specifically to the boxA antiterminator sequence of the ribosomal RNA (rrn) operons.</text>
</comment>
<dbReference type="InterPro" id="IPR006027">
    <property type="entry name" value="NusB_RsmB_TIM44"/>
</dbReference>
<dbReference type="InterPro" id="IPR035926">
    <property type="entry name" value="NusB-like_sf"/>
</dbReference>
<evidence type="ECO:0000256" key="3">
    <source>
        <dbReference type="ARBA" id="ARBA00022884"/>
    </source>
</evidence>
<keyword evidence="2 6" id="KW-0889">Transcription antitermination</keyword>
<gene>
    <name evidence="6" type="primary">nusB</name>
    <name evidence="9" type="ORF">C7H08_06065</name>
</gene>
<keyword evidence="3 6" id="KW-0694">RNA-binding</keyword>
<proteinExistence type="inferred from homology"/>
<dbReference type="PANTHER" id="PTHR11078">
    <property type="entry name" value="N UTILIZATION SUBSTANCE PROTEIN B-RELATED"/>
    <property type="match status" value="1"/>
</dbReference>
<dbReference type="NCBIfam" id="TIGR01951">
    <property type="entry name" value="nusB"/>
    <property type="match status" value="1"/>
</dbReference>
<dbReference type="RefSeq" id="WP_106670850.1">
    <property type="nucleotide sequence ID" value="NZ_BMFE01000005.1"/>
</dbReference>
<evidence type="ECO:0000256" key="1">
    <source>
        <dbReference type="ARBA" id="ARBA00005952"/>
    </source>
</evidence>
<keyword evidence="4 6" id="KW-0805">Transcription regulation</keyword>
<dbReference type="Pfam" id="PF01029">
    <property type="entry name" value="NusB"/>
    <property type="match status" value="1"/>
</dbReference>
<evidence type="ECO:0000256" key="7">
    <source>
        <dbReference type="SAM" id="MobiDB-lite"/>
    </source>
</evidence>
<organism evidence="9 10">
    <name type="scientific">Marinobacter halophilus</name>
    <dbReference type="NCBI Taxonomy" id="1323740"/>
    <lineage>
        <taxon>Bacteria</taxon>
        <taxon>Pseudomonadati</taxon>
        <taxon>Pseudomonadota</taxon>
        <taxon>Gammaproteobacteria</taxon>
        <taxon>Pseudomonadales</taxon>
        <taxon>Marinobacteraceae</taxon>
        <taxon>Marinobacter</taxon>
    </lineage>
</organism>
<dbReference type="GO" id="GO:0003723">
    <property type="term" value="F:RNA binding"/>
    <property type="evidence" value="ECO:0007669"/>
    <property type="project" value="UniProtKB-UniRule"/>
</dbReference>
<dbReference type="GO" id="GO:0006353">
    <property type="term" value="P:DNA-templated transcription termination"/>
    <property type="evidence" value="ECO:0007669"/>
    <property type="project" value="UniProtKB-UniRule"/>
</dbReference>
<evidence type="ECO:0000256" key="6">
    <source>
        <dbReference type="HAMAP-Rule" id="MF_00073"/>
    </source>
</evidence>
<dbReference type="InterPro" id="IPR011605">
    <property type="entry name" value="NusB_fam"/>
</dbReference>
<name>A0A2T1KGJ4_9GAMM</name>
<dbReference type="Gene3D" id="1.10.940.10">
    <property type="entry name" value="NusB-like"/>
    <property type="match status" value="1"/>
</dbReference>
<dbReference type="HAMAP" id="MF_00073">
    <property type="entry name" value="NusB"/>
    <property type="match status" value="1"/>
</dbReference>
<dbReference type="Proteomes" id="UP000238385">
    <property type="component" value="Unassembled WGS sequence"/>
</dbReference>
<sequence length="158" mass="18123">MSEAGDTFPQPGNTSKPKAGDRRRARGLAMQGLYQRHFSKSPISDIEAEFMIDNDMSKVDVMYFRDILRGVHREQAELDKLIEPYLDRPLKEVDPVELAIVRLGAFELKHRVDVPYKVVINEGIEMAKRFGGTEGHKFVNSVLDKLSRRLRLAETRPR</sequence>
<comment type="caution">
    <text evidence="9">The sequence shown here is derived from an EMBL/GenBank/DDBJ whole genome shotgun (WGS) entry which is preliminary data.</text>
</comment>
<feature type="domain" description="NusB/RsmB/TIM44" evidence="8">
    <location>
        <begin position="23"/>
        <end position="148"/>
    </location>
</feature>
<dbReference type="OrthoDB" id="9789556at2"/>
<dbReference type="GO" id="GO:0031564">
    <property type="term" value="P:transcription antitermination"/>
    <property type="evidence" value="ECO:0007669"/>
    <property type="project" value="UniProtKB-KW"/>
</dbReference>
<comment type="similarity">
    <text evidence="1 6">Belongs to the NusB family.</text>
</comment>
<dbReference type="AlphaFoldDB" id="A0A2T1KGJ4"/>
<evidence type="ECO:0000313" key="9">
    <source>
        <dbReference type="EMBL" id="PSF09158.1"/>
    </source>
</evidence>
<dbReference type="EMBL" id="PXNN01000009">
    <property type="protein sequence ID" value="PSF09158.1"/>
    <property type="molecule type" value="Genomic_DNA"/>
</dbReference>
<dbReference type="GO" id="GO:0005829">
    <property type="term" value="C:cytosol"/>
    <property type="evidence" value="ECO:0007669"/>
    <property type="project" value="TreeGrafter"/>
</dbReference>